<keyword evidence="2" id="KW-1185">Reference proteome</keyword>
<comment type="caution">
    <text evidence="1">The sequence shown here is derived from an EMBL/GenBank/DDBJ whole genome shotgun (WGS) entry which is preliminary data.</text>
</comment>
<accession>A0A7X0FCM7</accession>
<dbReference type="Proteomes" id="UP000536262">
    <property type="component" value="Unassembled WGS sequence"/>
</dbReference>
<evidence type="ECO:0000313" key="2">
    <source>
        <dbReference type="Proteomes" id="UP000536262"/>
    </source>
</evidence>
<dbReference type="EMBL" id="JACHOU010000022">
    <property type="protein sequence ID" value="MBB6357294.1"/>
    <property type="molecule type" value="Genomic_DNA"/>
</dbReference>
<protein>
    <submittedName>
        <fullName evidence="1">Uncharacterized protein</fullName>
    </submittedName>
</protein>
<dbReference type="AlphaFoldDB" id="A0A7X0FCM7"/>
<organism evidence="1 2">
    <name type="scientific">Aminobacter aganoensis</name>
    <dbReference type="NCBI Taxonomy" id="83264"/>
    <lineage>
        <taxon>Bacteria</taxon>
        <taxon>Pseudomonadati</taxon>
        <taxon>Pseudomonadota</taxon>
        <taxon>Alphaproteobacteria</taxon>
        <taxon>Hyphomicrobiales</taxon>
        <taxon>Phyllobacteriaceae</taxon>
        <taxon>Aminobacter</taxon>
    </lineage>
</organism>
<reference evidence="1 2" key="1">
    <citation type="submission" date="2020-08" db="EMBL/GenBank/DDBJ databases">
        <title>Genomic Encyclopedia of Type Strains, Phase IV (KMG-IV): sequencing the most valuable type-strain genomes for metagenomic binning, comparative biology and taxonomic classification.</title>
        <authorList>
            <person name="Goeker M."/>
        </authorList>
    </citation>
    <scope>NUCLEOTIDE SEQUENCE [LARGE SCALE GENOMIC DNA]</scope>
    <source>
        <strain evidence="1 2">DSM 7051</strain>
    </source>
</reference>
<sequence>MAKTIPSWRARQGHRGYQVLLVLLGALILAALAWGAMEFYGETIDQRAVQQGTIEN</sequence>
<name>A0A7X0FCM7_9HYPH</name>
<proteinExistence type="predicted"/>
<gene>
    <name evidence="1" type="ORF">GGR00_005115</name>
</gene>
<evidence type="ECO:0000313" key="1">
    <source>
        <dbReference type="EMBL" id="MBB6357294.1"/>
    </source>
</evidence>